<reference evidence="1" key="1">
    <citation type="submission" date="2020-11" db="EMBL/GenBank/DDBJ databases">
        <authorList>
            <consortium name="DOE Joint Genome Institute"/>
            <person name="Ahrendt S."/>
            <person name="Riley R."/>
            <person name="Andreopoulos W."/>
            <person name="Labutti K."/>
            <person name="Pangilinan J."/>
            <person name="Ruiz-Duenas F.J."/>
            <person name="Barrasa J.M."/>
            <person name="Sanchez-Garcia M."/>
            <person name="Camarero S."/>
            <person name="Miyauchi S."/>
            <person name="Serrano A."/>
            <person name="Linde D."/>
            <person name="Babiker R."/>
            <person name="Drula E."/>
            <person name="Ayuso-Fernandez I."/>
            <person name="Pacheco R."/>
            <person name="Padilla G."/>
            <person name="Ferreira P."/>
            <person name="Barriuso J."/>
            <person name="Kellner H."/>
            <person name="Castanera R."/>
            <person name="Alfaro M."/>
            <person name="Ramirez L."/>
            <person name="Pisabarro A.G."/>
            <person name="Kuo A."/>
            <person name="Tritt A."/>
            <person name="Lipzen A."/>
            <person name="He G."/>
            <person name="Yan M."/>
            <person name="Ng V."/>
            <person name="Cullen D."/>
            <person name="Martin F."/>
            <person name="Rosso M.-N."/>
            <person name="Henrissat B."/>
            <person name="Hibbett D."/>
            <person name="Martinez A.T."/>
            <person name="Grigoriev I.V."/>
        </authorList>
    </citation>
    <scope>NUCLEOTIDE SEQUENCE</scope>
    <source>
        <strain evidence="1">MF-IS2</strain>
    </source>
</reference>
<evidence type="ECO:0000313" key="2">
    <source>
        <dbReference type="Proteomes" id="UP000807342"/>
    </source>
</evidence>
<organism evidence="1 2">
    <name type="scientific">Macrolepiota fuliginosa MF-IS2</name>
    <dbReference type="NCBI Taxonomy" id="1400762"/>
    <lineage>
        <taxon>Eukaryota</taxon>
        <taxon>Fungi</taxon>
        <taxon>Dikarya</taxon>
        <taxon>Basidiomycota</taxon>
        <taxon>Agaricomycotina</taxon>
        <taxon>Agaricomycetes</taxon>
        <taxon>Agaricomycetidae</taxon>
        <taxon>Agaricales</taxon>
        <taxon>Agaricineae</taxon>
        <taxon>Agaricaceae</taxon>
        <taxon>Macrolepiota</taxon>
    </lineage>
</organism>
<dbReference type="EMBL" id="MU151210">
    <property type="protein sequence ID" value="KAF9447219.1"/>
    <property type="molecule type" value="Genomic_DNA"/>
</dbReference>
<proteinExistence type="predicted"/>
<name>A0A9P6C386_9AGAR</name>
<keyword evidence="2" id="KW-1185">Reference proteome</keyword>
<dbReference type="Proteomes" id="UP000807342">
    <property type="component" value="Unassembled WGS sequence"/>
</dbReference>
<sequence length="57" mass="6544">MENNGKDIFAVWLAWSFQDLMSKRVMGQSNPVGCVRMNRDSKALTRIGVQKRLGRVF</sequence>
<dbReference type="AlphaFoldDB" id="A0A9P6C386"/>
<gene>
    <name evidence="1" type="ORF">P691DRAFT_802858</name>
</gene>
<protein>
    <submittedName>
        <fullName evidence="1">Uncharacterized protein</fullName>
    </submittedName>
</protein>
<accession>A0A9P6C386</accession>
<comment type="caution">
    <text evidence="1">The sequence shown here is derived from an EMBL/GenBank/DDBJ whole genome shotgun (WGS) entry which is preliminary data.</text>
</comment>
<evidence type="ECO:0000313" key="1">
    <source>
        <dbReference type="EMBL" id="KAF9447219.1"/>
    </source>
</evidence>